<dbReference type="OrthoDB" id="10250105at2759"/>
<dbReference type="InterPro" id="IPR004143">
    <property type="entry name" value="BPL_LPL_catalytic"/>
</dbReference>
<proteinExistence type="inferred from homology"/>
<dbReference type="Proteomes" id="UP000193560">
    <property type="component" value="Unassembled WGS sequence"/>
</dbReference>
<keyword evidence="5" id="KW-1185">Reference proteome</keyword>
<dbReference type="AlphaFoldDB" id="A0A1X2IUC9"/>
<protein>
    <submittedName>
        <fullName evidence="4">Biotin-protein ligase</fullName>
    </submittedName>
</protein>
<dbReference type="NCBIfam" id="TIGR00121">
    <property type="entry name" value="birA_ligase"/>
    <property type="match status" value="1"/>
</dbReference>
<dbReference type="CDD" id="cd03144">
    <property type="entry name" value="GATase1_ScBLP_like"/>
    <property type="match status" value="1"/>
</dbReference>
<dbReference type="GO" id="GO:0004077">
    <property type="term" value="F:biotin--[biotin carboxyl-carrier protein] ligase activity"/>
    <property type="evidence" value="ECO:0007669"/>
    <property type="project" value="InterPro"/>
</dbReference>
<dbReference type="InterPro" id="IPR004408">
    <property type="entry name" value="Biotin_CoA_COase_ligase"/>
</dbReference>
<comment type="caution">
    <text evidence="4">The sequence shown here is derived from an EMBL/GenBank/DDBJ whole genome shotgun (WGS) entry which is preliminary data.</text>
</comment>
<evidence type="ECO:0000256" key="2">
    <source>
        <dbReference type="ARBA" id="ARBA00022598"/>
    </source>
</evidence>
<sequence>MNILIYTGEGASLNAIYQTYTTLKLILGHAHDIIKVDAHTLRTEPWEDTCSLLVLPGGRDLPYCNDLNGDINRRIKNYVFNGGIYLGLCAGAYYASSKIAFEVGTPLEVKGSRELAFYPGLCRGTMYPGFVYDSNRGARSVKVKLHQQQEETVAMYYNGGGYFVEPESFPQTTVVATYCDTNDDGASPSAAAIVLCKVGSGSALLSAVHPEYDVTTTPDLENAKDSEQLKSSLKESRSACLKLLREQLGALGLDAKDVLSEAASDTPTLTPIYLCGITRTLTDSITSSLLELADKRVIKDANNRFLLAPWTNGNVDTDSALTALNEQWNKMSLSQTTAAAENFNDELVSLMIHHPPSISTTKDNEKDPQFPALALTPYFDIGAYFTALRHHRSKEWGGASWYRFGNAMLYSAVITSTQTILDRNYSFAGALPSGLVCLATNQIAGRGRGRNSWVSQSGALQFSLELRHSLQLPHAPVVFIQYIIALAVVESIRSRPGYEEVPIRLKWPNDIYADLPGQGLKKVGGLLVNSSFLANEFLLVIGCGINLSNSRPTVSINDVITQHNRSLARLTPEDMLANILVTFERFYNEFCEKGMGPWFLDLYYKRWLHSDKLVTLTTHDNVRAKIVGITKDYGMLEAIGLDGDNQRYTLQPDGNSFDMLKGLIIKKS</sequence>
<dbReference type="PANTHER" id="PTHR12835:SF5">
    <property type="entry name" value="BIOTIN--PROTEIN LIGASE"/>
    <property type="match status" value="1"/>
</dbReference>
<dbReference type="InterPro" id="IPR045864">
    <property type="entry name" value="aa-tRNA-synth_II/BPL/LPL"/>
</dbReference>
<dbReference type="SUPFAM" id="SSF52317">
    <property type="entry name" value="Class I glutamine amidotransferase-like"/>
    <property type="match status" value="1"/>
</dbReference>
<dbReference type="Pfam" id="PF03099">
    <property type="entry name" value="BPL_LplA_LipB"/>
    <property type="match status" value="1"/>
</dbReference>
<dbReference type="GO" id="GO:0005737">
    <property type="term" value="C:cytoplasm"/>
    <property type="evidence" value="ECO:0007669"/>
    <property type="project" value="TreeGrafter"/>
</dbReference>
<dbReference type="Gene3D" id="3.30.930.10">
    <property type="entry name" value="Bira Bifunctional Protein, Domain 2"/>
    <property type="match status" value="1"/>
</dbReference>
<evidence type="ECO:0000313" key="5">
    <source>
        <dbReference type="Proteomes" id="UP000193560"/>
    </source>
</evidence>
<dbReference type="CDD" id="cd16442">
    <property type="entry name" value="BPL"/>
    <property type="match status" value="1"/>
</dbReference>
<gene>
    <name evidence="4" type="ORF">BCR42DRAFT_406099</name>
</gene>
<dbReference type="SUPFAM" id="SSF55681">
    <property type="entry name" value="Class II aaRS and biotin synthetases"/>
    <property type="match status" value="1"/>
</dbReference>
<dbReference type="STRING" id="90262.A0A1X2IUC9"/>
<evidence type="ECO:0000259" key="3">
    <source>
        <dbReference type="PROSITE" id="PS51733"/>
    </source>
</evidence>
<dbReference type="InterPro" id="IPR029062">
    <property type="entry name" value="Class_I_gatase-like"/>
</dbReference>
<dbReference type="PROSITE" id="PS51733">
    <property type="entry name" value="BPL_LPL_CATALYTIC"/>
    <property type="match status" value="1"/>
</dbReference>
<name>A0A1X2IUC9_9FUNG</name>
<dbReference type="InterPro" id="IPR019197">
    <property type="entry name" value="Biotin-prot_ligase_N"/>
</dbReference>
<dbReference type="Pfam" id="PF09825">
    <property type="entry name" value="BPL_N"/>
    <property type="match status" value="1"/>
</dbReference>
<reference evidence="4 5" key="1">
    <citation type="submission" date="2016-07" db="EMBL/GenBank/DDBJ databases">
        <title>Pervasive Adenine N6-methylation of Active Genes in Fungi.</title>
        <authorList>
            <consortium name="DOE Joint Genome Institute"/>
            <person name="Mondo S.J."/>
            <person name="Dannebaum R.O."/>
            <person name="Kuo R.C."/>
            <person name="Labutti K."/>
            <person name="Haridas S."/>
            <person name="Kuo A."/>
            <person name="Salamov A."/>
            <person name="Ahrendt S.R."/>
            <person name="Lipzen A."/>
            <person name="Sullivan W."/>
            <person name="Andreopoulos W.B."/>
            <person name="Clum A."/>
            <person name="Lindquist E."/>
            <person name="Daum C."/>
            <person name="Ramamoorthy G.K."/>
            <person name="Gryganskyi A."/>
            <person name="Culley D."/>
            <person name="Magnuson J.K."/>
            <person name="James T.Y."/>
            <person name="O'Malley M.A."/>
            <person name="Stajich J.E."/>
            <person name="Spatafora J.W."/>
            <person name="Visel A."/>
            <person name="Grigoriev I.V."/>
        </authorList>
    </citation>
    <scope>NUCLEOTIDE SEQUENCE [LARGE SCALE GENOMIC DNA]</scope>
    <source>
        <strain evidence="4 5">NRRL 1336</strain>
    </source>
</reference>
<evidence type="ECO:0000256" key="1">
    <source>
        <dbReference type="ARBA" id="ARBA00009934"/>
    </source>
</evidence>
<dbReference type="EMBL" id="MCGE01000004">
    <property type="protein sequence ID" value="ORZ22394.1"/>
    <property type="molecule type" value="Genomic_DNA"/>
</dbReference>
<evidence type="ECO:0000313" key="4">
    <source>
        <dbReference type="EMBL" id="ORZ22394.1"/>
    </source>
</evidence>
<accession>A0A1X2IUC9</accession>
<dbReference type="PANTHER" id="PTHR12835">
    <property type="entry name" value="BIOTIN PROTEIN LIGASE"/>
    <property type="match status" value="1"/>
</dbReference>
<feature type="domain" description="BPL/LPL catalytic" evidence="3">
    <location>
        <begin position="393"/>
        <end position="591"/>
    </location>
</feature>
<comment type="similarity">
    <text evidence="1">Belongs to the biotin--protein ligase family.</text>
</comment>
<organism evidence="4 5">
    <name type="scientific">Absidia repens</name>
    <dbReference type="NCBI Taxonomy" id="90262"/>
    <lineage>
        <taxon>Eukaryota</taxon>
        <taxon>Fungi</taxon>
        <taxon>Fungi incertae sedis</taxon>
        <taxon>Mucoromycota</taxon>
        <taxon>Mucoromycotina</taxon>
        <taxon>Mucoromycetes</taxon>
        <taxon>Mucorales</taxon>
        <taxon>Cunninghamellaceae</taxon>
        <taxon>Absidia</taxon>
    </lineage>
</organism>
<keyword evidence="2 4" id="KW-0436">Ligase</keyword>